<reference evidence="1" key="2">
    <citation type="journal article" date="2024" name="Plant">
        <title>Genomic evolution and insights into agronomic trait innovations of Sesamum species.</title>
        <authorList>
            <person name="Miao H."/>
            <person name="Wang L."/>
            <person name="Qu L."/>
            <person name="Liu H."/>
            <person name="Sun Y."/>
            <person name="Le M."/>
            <person name="Wang Q."/>
            <person name="Wei S."/>
            <person name="Zheng Y."/>
            <person name="Lin W."/>
            <person name="Duan Y."/>
            <person name="Cao H."/>
            <person name="Xiong S."/>
            <person name="Wang X."/>
            <person name="Wei L."/>
            <person name="Li C."/>
            <person name="Ma Q."/>
            <person name="Ju M."/>
            <person name="Zhao R."/>
            <person name="Li G."/>
            <person name="Mu C."/>
            <person name="Tian Q."/>
            <person name="Mei H."/>
            <person name="Zhang T."/>
            <person name="Gao T."/>
            <person name="Zhang H."/>
        </authorList>
    </citation>
    <scope>NUCLEOTIDE SEQUENCE</scope>
    <source>
        <strain evidence="1">G02</strain>
    </source>
</reference>
<reference evidence="1" key="1">
    <citation type="submission" date="2020-06" db="EMBL/GenBank/DDBJ databases">
        <authorList>
            <person name="Li T."/>
            <person name="Hu X."/>
            <person name="Zhang T."/>
            <person name="Song X."/>
            <person name="Zhang H."/>
            <person name="Dai N."/>
            <person name="Sheng W."/>
            <person name="Hou X."/>
            <person name="Wei L."/>
        </authorList>
    </citation>
    <scope>NUCLEOTIDE SEQUENCE</scope>
    <source>
        <strain evidence="1">G02</strain>
        <tissue evidence="1">Leaf</tissue>
    </source>
</reference>
<dbReference type="EMBL" id="JACGWJ010000004">
    <property type="protein sequence ID" value="KAL0424592.1"/>
    <property type="molecule type" value="Genomic_DNA"/>
</dbReference>
<accession>A0AAW2V7Y3</accession>
<evidence type="ECO:0000313" key="1">
    <source>
        <dbReference type="EMBL" id="KAL0424592.1"/>
    </source>
</evidence>
<comment type="caution">
    <text evidence="1">The sequence shown here is derived from an EMBL/GenBank/DDBJ whole genome shotgun (WGS) entry which is preliminary data.</text>
</comment>
<name>A0AAW2V7Y3_SESRA</name>
<proteinExistence type="predicted"/>
<sequence length="102" mass="10711">MAERVVIVVACNGIEAAERSDADKTWEVEVVCVGVPGPGGRGKGCTQAGALHSQRAAGVSGDTFAHIGDVDFGGLIPWRRKLNLGLSRGEFSRLDAVFSEDI</sequence>
<dbReference type="AlphaFoldDB" id="A0AAW2V7Y3"/>
<gene>
    <name evidence="1" type="ORF">Sradi_0994000</name>
</gene>
<protein>
    <submittedName>
        <fullName evidence="1">Uncharacterized protein</fullName>
    </submittedName>
</protein>
<organism evidence="1">
    <name type="scientific">Sesamum radiatum</name>
    <name type="common">Black benniseed</name>
    <dbReference type="NCBI Taxonomy" id="300843"/>
    <lineage>
        <taxon>Eukaryota</taxon>
        <taxon>Viridiplantae</taxon>
        <taxon>Streptophyta</taxon>
        <taxon>Embryophyta</taxon>
        <taxon>Tracheophyta</taxon>
        <taxon>Spermatophyta</taxon>
        <taxon>Magnoliopsida</taxon>
        <taxon>eudicotyledons</taxon>
        <taxon>Gunneridae</taxon>
        <taxon>Pentapetalae</taxon>
        <taxon>asterids</taxon>
        <taxon>lamiids</taxon>
        <taxon>Lamiales</taxon>
        <taxon>Pedaliaceae</taxon>
        <taxon>Sesamum</taxon>
    </lineage>
</organism>